<feature type="region of interest" description="Disordered" evidence="10">
    <location>
        <begin position="1"/>
        <end position="91"/>
    </location>
</feature>
<dbReference type="PROSITE" id="PS00107">
    <property type="entry name" value="PROTEIN_KINASE_ATP"/>
    <property type="match status" value="1"/>
</dbReference>
<evidence type="ECO:0000259" key="11">
    <source>
        <dbReference type="PROSITE" id="PS50011"/>
    </source>
</evidence>
<gene>
    <name evidence="12" type="ORF">FA14DRAFT_181990</name>
</gene>
<dbReference type="GO" id="GO:0004674">
    <property type="term" value="F:protein serine/threonine kinase activity"/>
    <property type="evidence" value="ECO:0007669"/>
    <property type="project" value="UniProtKB-KW"/>
</dbReference>
<dbReference type="PANTHER" id="PTHR24343">
    <property type="entry name" value="SERINE/THREONINE KINASE"/>
    <property type="match status" value="1"/>
</dbReference>
<name>A0A316V498_9BASI</name>
<reference evidence="12 13" key="1">
    <citation type="journal article" date="2018" name="Mol. Biol. Evol.">
        <title>Broad Genomic Sampling Reveals a Smut Pathogenic Ancestry of the Fungal Clade Ustilaginomycotina.</title>
        <authorList>
            <person name="Kijpornyongpan T."/>
            <person name="Mondo S.J."/>
            <person name="Barry K."/>
            <person name="Sandor L."/>
            <person name="Lee J."/>
            <person name="Lipzen A."/>
            <person name="Pangilinan J."/>
            <person name="LaButti K."/>
            <person name="Hainaut M."/>
            <person name="Henrissat B."/>
            <person name="Grigoriev I.V."/>
            <person name="Spatafora J.W."/>
            <person name="Aime M.C."/>
        </authorList>
    </citation>
    <scope>NUCLEOTIDE SEQUENCE [LARGE SCALE GENOMIC DNA]</scope>
    <source>
        <strain evidence="12 13">MCA 3882</strain>
    </source>
</reference>
<dbReference type="EMBL" id="KZ819606">
    <property type="protein sequence ID" value="PWN32074.1"/>
    <property type="molecule type" value="Genomic_DNA"/>
</dbReference>
<evidence type="ECO:0000256" key="2">
    <source>
        <dbReference type="ARBA" id="ARBA00022527"/>
    </source>
</evidence>
<evidence type="ECO:0000256" key="4">
    <source>
        <dbReference type="ARBA" id="ARBA00022741"/>
    </source>
</evidence>
<feature type="region of interest" description="Disordered" evidence="10">
    <location>
        <begin position="1213"/>
        <end position="1321"/>
    </location>
</feature>
<feature type="compositionally biased region" description="Polar residues" evidence="10">
    <location>
        <begin position="1256"/>
        <end position="1271"/>
    </location>
</feature>
<feature type="compositionally biased region" description="Low complexity" evidence="10">
    <location>
        <begin position="1126"/>
        <end position="1144"/>
    </location>
</feature>
<dbReference type="STRING" id="1280837.A0A316V498"/>
<evidence type="ECO:0000256" key="5">
    <source>
        <dbReference type="ARBA" id="ARBA00022777"/>
    </source>
</evidence>
<accession>A0A316V498</accession>
<evidence type="ECO:0000313" key="13">
    <source>
        <dbReference type="Proteomes" id="UP000245771"/>
    </source>
</evidence>
<dbReference type="GO" id="GO:0005829">
    <property type="term" value="C:cytosol"/>
    <property type="evidence" value="ECO:0007669"/>
    <property type="project" value="TreeGrafter"/>
</dbReference>
<evidence type="ECO:0000256" key="10">
    <source>
        <dbReference type="SAM" id="MobiDB-lite"/>
    </source>
</evidence>
<proteinExistence type="predicted"/>
<dbReference type="SUPFAM" id="SSF56112">
    <property type="entry name" value="Protein kinase-like (PK-like)"/>
    <property type="match status" value="1"/>
</dbReference>
<feature type="region of interest" description="Disordered" evidence="10">
    <location>
        <begin position="265"/>
        <end position="296"/>
    </location>
</feature>
<comment type="catalytic activity">
    <reaction evidence="8">
        <text>L-seryl-[protein] + ATP = O-phospho-L-seryl-[protein] + ADP + H(+)</text>
        <dbReference type="Rhea" id="RHEA:17989"/>
        <dbReference type="Rhea" id="RHEA-COMP:9863"/>
        <dbReference type="Rhea" id="RHEA-COMP:11604"/>
        <dbReference type="ChEBI" id="CHEBI:15378"/>
        <dbReference type="ChEBI" id="CHEBI:29999"/>
        <dbReference type="ChEBI" id="CHEBI:30616"/>
        <dbReference type="ChEBI" id="CHEBI:83421"/>
        <dbReference type="ChEBI" id="CHEBI:456216"/>
        <dbReference type="EC" id="2.7.11.1"/>
    </reaction>
</comment>
<keyword evidence="6 9" id="KW-0067">ATP-binding</keyword>
<dbReference type="Gene3D" id="1.10.510.10">
    <property type="entry name" value="Transferase(Phosphotransferase) domain 1"/>
    <property type="match status" value="1"/>
</dbReference>
<evidence type="ECO:0000256" key="6">
    <source>
        <dbReference type="ARBA" id="ARBA00022840"/>
    </source>
</evidence>
<dbReference type="EC" id="2.7.11.1" evidence="1"/>
<keyword evidence="2" id="KW-0723">Serine/threonine-protein kinase</keyword>
<dbReference type="GeneID" id="37022949"/>
<protein>
    <recommendedName>
        <fullName evidence="1">non-specific serine/threonine protein kinase</fullName>
        <ecNumber evidence="1">2.7.11.1</ecNumber>
    </recommendedName>
</protein>
<feature type="compositionally biased region" description="Low complexity" evidence="10">
    <location>
        <begin position="58"/>
        <end position="69"/>
    </location>
</feature>
<feature type="compositionally biased region" description="Polar residues" evidence="10">
    <location>
        <begin position="214"/>
        <end position="231"/>
    </location>
</feature>
<evidence type="ECO:0000256" key="1">
    <source>
        <dbReference type="ARBA" id="ARBA00012513"/>
    </source>
</evidence>
<dbReference type="Proteomes" id="UP000245771">
    <property type="component" value="Unassembled WGS sequence"/>
</dbReference>
<dbReference type="GO" id="GO:0005524">
    <property type="term" value="F:ATP binding"/>
    <property type="evidence" value="ECO:0007669"/>
    <property type="project" value="UniProtKB-UniRule"/>
</dbReference>
<feature type="compositionally biased region" description="Polar residues" evidence="10">
    <location>
        <begin position="1109"/>
        <end position="1125"/>
    </location>
</feature>
<feature type="binding site" evidence="9">
    <location>
        <position position="334"/>
    </location>
    <ligand>
        <name>ATP</name>
        <dbReference type="ChEBI" id="CHEBI:30616"/>
    </ligand>
</feature>
<evidence type="ECO:0000256" key="9">
    <source>
        <dbReference type="PROSITE-ProRule" id="PRU10141"/>
    </source>
</evidence>
<feature type="compositionally biased region" description="Polar residues" evidence="10">
    <location>
        <begin position="70"/>
        <end position="89"/>
    </location>
</feature>
<feature type="compositionally biased region" description="Basic and acidic residues" evidence="10">
    <location>
        <begin position="1153"/>
        <end position="1169"/>
    </location>
</feature>
<feature type="region of interest" description="Disordered" evidence="10">
    <location>
        <begin position="1092"/>
        <end position="1176"/>
    </location>
</feature>
<feature type="compositionally biased region" description="Polar residues" evidence="10">
    <location>
        <begin position="615"/>
        <end position="657"/>
    </location>
</feature>
<dbReference type="InterPro" id="IPR000719">
    <property type="entry name" value="Prot_kinase_dom"/>
</dbReference>
<dbReference type="RefSeq" id="XP_025352376.1">
    <property type="nucleotide sequence ID" value="XM_025501168.1"/>
</dbReference>
<keyword evidence="3" id="KW-0808">Transferase</keyword>
<keyword evidence="13" id="KW-1185">Reference proteome</keyword>
<comment type="catalytic activity">
    <reaction evidence="7">
        <text>L-threonyl-[protein] + ATP = O-phospho-L-threonyl-[protein] + ADP + H(+)</text>
        <dbReference type="Rhea" id="RHEA:46608"/>
        <dbReference type="Rhea" id="RHEA-COMP:11060"/>
        <dbReference type="Rhea" id="RHEA-COMP:11605"/>
        <dbReference type="ChEBI" id="CHEBI:15378"/>
        <dbReference type="ChEBI" id="CHEBI:30013"/>
        <dbReference type="ChEBI" id="CHEBI:30616"/>
        <dbReference type="ChEBI" id="CHEBI:61977"/>
        <dbReference type="ChEBI" id="CHEBI:456216"/>
        <dbReference type="EC" id="2.7.11.1"/>
    </reaction>
</comment>
<feature type="region of interest" description="Disordered" evidence="10">
    <location>
        <begin position="823"/>
        <end position="844"/>
    </location>
</feature>
<evidence type="ECO:0000256" key="8">
    <source>
        <dbReference type="ARBA" id="ARBA00048679"/>
    </source>
</evidence>
<feature type="compositionally biased region" description="Low complexity" evidence="10">
    <location>
        <begin position="1216"/>
        <end position="1226"/>
    </location>
</feature>
<dbReference type="FunFam" id="1.10.510.10:FF:000595">
    <property type="entry name" value="Protein kinase, putative (AFU_orthologue AFUA_5G11840)"/>
    <property type="match status" value="1"/>
</dbReference>
<dbReference type="InterPro" id="IPR011009">
    <property type="entry name" value="Kinase-like_dom_sf"/>
</dbReference>
<evidence type="ECO:0000313" key="12">
    <source>
        <dbReference type="EMBL" id="PWN32074.1"/>
    </source>
</evidence>
<feature type="compositionally biased region" description="Polar residues" evidence="10">
    <location>
        <begin position="824"/>
        <end position="835"/>
    </location>
</feature>
<dbReference type="InterPro" id="IPR008271">
    <property type="entry name" value="Ser/Thr_kinase_AS"/>
</dbReference>
<feature type="compositionally biased region" description="Low complexity" evidence="10">
    <location>
        <begin position="1288"/>
        <end position="1303"/>
    </location>
</feature>
<dbReference type="PROSITE" id="PS00108">
    <property type="entry name" value="PROTEIN_KINASE_ST"/>
    <property type="match status" value="1"/>
</dbReference>
<evidence type="ECO:0000256" key="7">
    <source>
        <dbReference type="ARBA" id="ARBA00047899"/>
    </source>
</evidence>
<dbReference type="OrthoDB" id="6513151at2759"/>
<feature type="compositionally biased region" description="Polar residues" evidence="10">
    <location>
        <begin position="1227"/>
        <end position="1236"/>
    </location>
</feature>
<sequence>MLSSKPMDPIIDHSHDDEKQKQETNNNDIVNLATETGRMRLRENKDAPGYQVLTPQDSPAIGSGASSSPNLDGNTQSPPNDQSQTQINTHHAAGLSKQMSVIPGGGAELANAESLGGASHAAHSARIQNLGGRSGTTSARLSATSSASSQAAAGSSTLASYTATSAQPPVGPGASGLASARGVDNAESGAATPSQFVFPKLGARRPSEVHSHTDGTQSPAADGSHTNSPTVGASVVQDHLPAVKHKKKEHHNPLHDLRRFLHNHLGHHGDETSRSGTSTPGGSKRRGHDSPPLGEEHAHLAKKYGKWGKTLGSGAGGTVRIIKRSKDHSTFAVKEFRQRRQGESEKEYIKKVTAEFCIGSTLHHINIIETLDIISDHGHYYEVMEYAPYDLFSVVMSGKMCRQEIYCVFKQIIDGVDYLHNMGLAHRDLKLDNCVMNGDNIVKLIDFGTATVFHSPGKSKVVATGIVGSDPYLAPEVLSQQTYDPRLTDVWSCAIIFLCMILRRFPWKLPDMKSDPSYRLFVNSHPELCAAPDTTSSPGAPSHRVNSAIQSMPIGQATMAKNVVTQKKFAEDAQIPTAREAGYMTPNDVRSRQHSPVSSDTEGDGTERVPRHQNRQTTMSSEATQSSTDTSVNGANITSGPTTQQTSPESYDANNPNAIRPRPQRSDSISSQTTFTSGAADSIFRLLPRESRSALSRMMAVEPSLRCTLGDLLRGRRFSDSASPLVKTPVMSRTNSIDGLEKLPAQSAAKSGVTMPTSQTAGMGETLDSLQHAEFEDDDDTGDDWMKSIKTCAQLKLAGKGEKPDHPHVKVVPEEQKRKGSIFHRNTNNKPNASSGHIKGNNGRAIADMPLRRPFDSENIKFERRGIMNKIKSAGSAAADVFRTKAQKKSNAMKDVLNPHKEVTPKTLSRLDTMHIASLGPEYANNMKVKDAVKVGKIVEEKINKHANIRDKAMKQMDSPAYKIAHYTGASKGQKEALIHEQHGFQQNVRVQRPETKKLLHNQIHGSQEKIDNMMPLYNTVSHRVASGDMARADRAHPDNTKQKIIDKGWKHVVNAGSRVNELQTERMLLHQNKAHETMKNKIRTEKNLDLHNLPSTFDNHPNRPTVVVGSNHSPSNSQHTVLRNSGSSHSSHDSQPPSPAQQHTSNRQQFRVPDKPKTFSFEGHESRWTKKGQPAPQYFLGSKFIKEGDAVKNHGSPLAKQAHMHEYVQPKEVHAAAQGSSHSASPRSPTFQSPKSGSGSGSGSSERNLLGRAPTFSTHHPTEPGPSTSSHQHRVKPQTHQSEIHSDSSSSRSNKSPSSPNSRRVRLGDLLGIPVPPKRN</sequence>
<evidence type="ECO:0000256" key="3">
    <source>
        <dbReference type="ARBA" id="ARBA00022679"/>
    </source>
</evidence>
<dbReference type="SMART" id="SM00220">
    <property type="entry name" value="S_TKc"/>
    <property type="match status" value="1"/>
</dbReference>
<feature type="region of interest" description="Disordered" evidence="10">
    <location>
        <begin position="575"/>
        <end position="674"/>
    </location>
</feature>
<dbReference type="PROSITE" id="PS50011">
    <property type="entry name" value="PROTEIN_KINASE_DOM"/>
    <property type="match status" value="1"/>
</dbReference>
<dbReference type="InParanoid" id="A0A316V498"/>
<keyword evidence="5 12" id="KW-0418">Kinase</keyword>
<feature type="region of interest" description="Disordered" evidence="10">
    <location>
        <begin position="163"/>
        <end position="232"/>
    </location>
</feature>
<feature type="compositionally biased region" description="Basic and acidic residues" evidence="10">
    <location>
        <begin position="37"/>
        <end position="46"/>
    </location>
</feature>
<dbReference type="InterPro" id="IPR017441">
    <property type="entry name" value="Protein_kinase_ATP_BS"/>
</dbReference>
<dbReference type="PANTHER" id="PTHR24343:SF137">
    <property type="entry name" value="SERINE_THREONINE-PROTEIN KINASE HRK1"/>
    <property type="match status" value="1"/>
</dbReference>
<feature type="compositionally biased region" description="Basic and acidic residues" evidence="10">
    <location>
        <begin position="10"/>
        <end position="22"/>
    </location>
</feature>
<feature type="domain" description="Protein kinase" evidence="11">
    <location>
        <begin position="305"/>
        <end position="726"/>
    </location>
</feature>
<keyword evidence="4 9" id="KW-0547">Nucleotide-binding</keyword>
<dbReference type="Pfam" id="PF00069">
    <property type="entry name" value="Pkinase"/>
    <property type="match status" value="1"/>
</dbReference>
<organism evidence="12 13">
    <name type="scientific">Meira miltonrushii</name>
    <dbReference type="NCBI Taxonomy" id="1280837"/>
    <lineage>
        <taxon>Eukaryota</taxon>
        <taxon>Fungi</taxon>
        <taxon>Dikarya</taxon>
        <taxon>Basidiomycota</taxon>
        <taxon>Ustilaginomycotina</taxon>
        <taxon>Exobasidiomycetes</taxon>
        <taxon>Exobasidiales</taxon>
        <taxon>Brachybasidiaceae</taxon>
        <taxon>Meira</taxon>
    </lineage>
</organism>